<dbReference type="Pfam" id="PF00550">
    <property type="entry name" value="PP-binding"/>
    <property type="match status" value="1"/>
</dbReference>
<dbReference type="PANTHER" id="PTHR45527:SF10">
    <property type="entry name" value="PYOCHELIN SYNTHASE PCHF"/>
    <property type="match status" value="1"/>
</dbReference>
<evidence type="ECO:0000259" key="4">
    <source>
        <dbReference type="PROSITE" id="PS50075"/>
    </source>
</evidence>
<evidence type="ECO:0000313" key="6">
    <source>
        <dbReference type="Proteomes" id="UP001612928"/>
    </source>
</evidence>
<protein>
    <submittedName>
        <fullName evidence="5">Phosphopantetheine-binding protein</fullName>
    </submittedName>
</protein>
<sequence>VKVRGHRIELGEVEAALLGHPAVDRAVATVVGGAARRLAALAVPAGGAGTPTQEDLRAWLADRLPSYAVPATIRLLDDLPLTPNGKIDRAALTRLAEQDGTSADAPPDGDTERALARIWQDLLVLPEVGRHQNFVTLGGDSILAARLAEEIRDEFGVELPLREIFAGPTIAEHAALIEQRRTATDFEEGTI</sequence>
<gene>
    <name evidence="5" type="ORF">ACIBP5_34810</name>
</gene>
<dbReference type="EMBL" id="JBITMB010000011">
    <property type="protein sequence ID" value="MFI7445171.1"/>
    <property type="molecule type" value="Genomic_DNA"/>
</dbReference>
<accession>A0ABW8AEH3</accession>
<evidence type="ECO:0000256" key="2">
    <source>
        <dbReference type="ARBA" id="ARBA00022553"/>
    </source>
</evidence>
<comment type="caution">
    <text evidence="5">The sequence shown here is derived from an EMBL/GenBank/DDBJ whole genome shotgun (WGS) entry which is preliminary data.</text>
</comment>
<feature type="non-terminal residue" evidence="5">
    <location>
        <position position="1"/>
    </location>
</feature>
<keyword evidence="2" id="KW-0597">Phosphoprotein</keyword>
<dbReference type="SMART" id="SM00823">
    <property type="entry name" value="PKS_PP"/>
    <property type="match status" value="1"/>
</dbReference>
<reference evidence="5 6" key="1">
    <citation type="submission" date="2024-10" db="EMBL/GenBank/DDBJ databases">
        <title>The Natural Products Discovery Center: Release of the First 8490 Sequenced Strains for Exploring Actinobacteria Biosynthetic Diversity.</title>
        <authorList>
            <person name="Kalkreuter E."/>
            <person name="Kautsar S.A."/>
            <person name="Yang D."/>
            <person name="Bader C.D."/>
            <person name="Teijaro C.N."/>
            <person name="Fluegel L."/>
            <person name="Davis C.M."/>
            <person name="Simpson J.R."/>
            <person name="Lauterbach L."/>
            <person name="Steele A.D."/>
            <person name="Gui C."/>
            <person name="Meng S."/>
            <person name="Li G."/>
            <person name="Viehrig K."/>
            <person name="Ye F."/>
            <person name="Su P."/>
            <person name="Kiefer A.F."/>
            <person name="Nichols A."/>
            <person name="Cepeda A.J."/>
            <person name="Yan W."/>
            <person name="Fan B."/>
            <person name="Jiang Y."/>
            <person name="Adhikari A."/>
            <person name="Zheng C.-J."/>
            <person name="Schuster L."/>
            <person name="Cowan T.M."/>
            <person name="Smanski M.J."/>
            <person name="Chevrette M.G."/>
            <person name="De Carvalho L.P.S."/>
            <person name="Shen B."/>
        </authorList>
    </citation>
    <scope>NUCLEOTIDE SEQUENCE [LARGE SCALE GENOMIC DNA]</scope>
    <source>
        <strain evidence="5 6">NPDC049503</strain>
    </source>
</reference>
<keyword evidence="6" id="KW-1185">Reference proteome</keyword>
<dbReference type="Proteomes" id="UP001612928">
    <property type="component" value="Unassembled WGS sequence"/>
</dbReference>
<name>A0ABW8AEH3_9ACTN</name>
<evidence type="ECO:0000256" key="1">
    <source>
        <dbReference type="ARBA" id="ARBA00022450"/>
    </source>
</evidence>
<keyword evidence="3" id="KW-0436">Ligase</keyword>
<keyword evidence="1" id="KW-0596">Phosphopantetheine</keyword>
<evidence type="ECO:0000256" key="3">
    <source>
        <dbReference type="ARBA" id="ARBA00022598"/>
    </source>
</evidence>
<dbReference type="InterPro" id="IPR025110">
    <property type="entry name" value="AMP-bd_C"/>
</dbReference>
<dbReference type="Gene3D" id="3.30.300.30">
    <property type="match status" value="1"/>
</dbReference>
<organism evidence="5 6">
    <name type="scientific">Nonomuraea indica</name>
    <dbReference type="NCBI Taxonomy" id="1581193"/>
    <lineage>
        <taxon>Bacteria</taxon>
        <taxon>Bacillati</taxon>
        <taxon>Actinomycetota</taxon>
        <taxon>Actinomycetes</taxon>
        <taxon>Streptosporangiales</taxon>
        <taxon>Streptosporangiaceae</taxon>
        <taxon>Nonomuraea</taxon>
    </lineage>
</organism>
<proteinExistence type="predicted"/>
<dbReference type="InterPro" id="IPR009081">
    <property type="entry name" value="PP-bd_ACP"/>
</dbReference>
<dbReference type="InterPro" id="IPR045851">
    <property type="entry name" value="AMP-bd_C_sf"/>
</dbReference>
<dbReference type="PANTHER" id="PTHR45527">
    <property type="entry name" value="NONRIBOSOMAL PEPTIDE SYNTHETASE"/>
    <property type="match status" value="1"/>
</dbReference>
<dbReference type="SUPFAM" id="SSF47336">
    <property type="entry name" value="ACP-like"/>
    <property type="match status" value="1"/>
</dbReference>
<feature type="domain" description="Carrier" evidence="4">
    <location>
        <begin position="106"/>
        <end position="181"/>
    </location>
</feature>
<dbReference type="PROSITE" id="PS00012">
    <property type="entry name" value="PHOSPHOPANTETHEINE"/>
    <property type="match status" value="1"/>
</dbReference>
<dbReference type="InterPro" id="IPR036736">
    <property type="entry name" value="ACP-like_sf"/>
</dbReference>
<dbReference type="InterPro" id="IPR006162">
    <property type="entry name" value="Ppantetheine_attach_site"/>
</dbReference>
<dbReference type="Pfam" id="PF13193">
    <property type="entry name" value="AMP-binding_C"/>
    <property type="match status" value="1"/>
</dbReference>
<dbReference type="RefSeq" id="WP_397025577.1">
    <property type="nucleotide sequence ID" value="NZ_JBITMB010000011.1"/>
</dbReference>
<dbReference type="SUPFAM" id="SSF56801">
    <property type="entry name" value="Acetyl-CoA synthetase-like"/>
    <property type="match status" value="1"/>
</dbReference>
<dbReference type="PROSITE" id="PS50075">
    <property type="entry name" value="CARRIER"/>
    <property type="match status" value="1"/>
</dbReference>
<dbReference type="Gene3D" id="1.10.1200.10">
    <property type="entry name" value="ACP-like"/>
    <property type="match status" value="1"/>
</dbReference>
<dbReference type="InterPro" id="IPR020806">
    <property type="entry name" value="PKS_PP-bd"/>
</dbReference>
<evidence type="ECO:0000313" key="5">
    <source>
        <dbReference type="EMBL" id="MFI7445171.1"/>
    </source>
</evidence>